<reference evidence="3 4" key="1">
    <citation type="journal article" date="2021" name="Sci. Rep.">
        <title>Genome sequencing of the multicellular alga Astrephomene provides insights into convergent evolution of germ-soma differentiation.</title>
        <authorList>
            <person name="Yamashita S."/>
            <person name="Yamamoto K."/>
            <person name="Matsuzaki R."/>
            <person name="Suzuki S."/>
            <person name="Yamaguchi H."/>
            <person name="Hirooka S."/>
            <person name="Minakuchi Y."/>
            <person name="Miyagishima S."/>
            <person name="Kawachi M."/>
            <person name="Toyoda A."/>
            <person name="Nozaki H."/>
        </authorList>
    </citation>
    <scope>NUCLEOTIDE SEQUENCE [LARGE SCALE GENOMIC DNA]</scope>
    <source>
        <strain evidence="3 4">NIES-4017</strain>
    </source>
</reference>
<dbReference type="Gene3D" id="3.80.10.10">
    <property type="entry name" value="Ribonuclease Inhibitor"/>
    <property type="match status" value="1"/>
</dbReference>
<comment type="caution">
    <text evidence="3">The sequence shown here is derived from an EMBL/GenBank/DDBJ whole genome shotgun (WGS) entry which is preliminary data.</text>
</comment>
<feature type="region of interest" description="Disordered" evidence="2">
    <location>
        <begin position="547"/>
        <end position="568"/>
    </location>
</feature>
<proteinExistence type="predicted"/>
<dbReference type="Proteomes" id="UP001054857">
    <property type="component" value="Unassembled WGS sequence"/>
</dbReference>
<evidence type="ECO:0000256" key="1">
    <source>
        <dbReference type="ARBA" id="ARBA00004430"/>
    </source>
</evidence>
<name>A0AAD3DG92_9CHLO</name>
<comment type="subcellular location">
    <subcellularLocation>
        <location evidence="1">Cytoplasm</location>
        <location evidence="1">Cytoskeleton</location>
        <location evidence="1">Cilium axoneme</location>
    </subcellularLocation>
</comment>
<evidence type="ECO:0000256" key="2">
    <source>
        <dbReference type="SAM" id="MobiDB-lite"/>
    </source>
</evidence>
<dbReference type="AlphaFoldDB" id="A0AAD3DG92"/>
<dbReference type="InterPro" id="IPR032675">
    <property type="entry name" value="LRR_dom_sf"/>
</dbReference>
<accession>A0AAD3DG92</accession>
<dbReference type="EMBL" id="BMAR01000001">
    <property type="protein sequence ID" value="GFR41245.1"/>
    <property type="molecule type" value="Genomic_DNA"/>
</dbReference>
<gene>
    <name evidence="3" type="ORF">Agub_g1919</name>
</gene>
<organism evidence="3 4">
    <name type="scientific">Astrephomene gubernaculifera</name>
    <dbReference type="NCBI Taxonomy" id="47775"/>
    <lineage>
        <taxon>Eukaryota</taxon>
        <taxon>Viridiplantae</taxon>
        <taxon>Chlorophyta</taxon>
        <taxon>core chlorophytes</taxon>
        <taxon>Chlorophyceae</taxon>
        <taxon>CS clade</taxon>
        <taxon>Chlamydomonadales</taxon>
        <taxon>Astrephomenaceae</taxon>
        <taxon>Astrephomene</taxon>
    </lineage>
</organism>
<keyword evidence="4" id="KW-1185">Reference proteome</keyword>
<dbReference type="SUPFAM" id="SSF52047">
    <property type="entry name" value="RNI-like"/>
    <property type="match status" value="1"/>
</dbReference>
<sequence length="722" mass="78442">MQFTSHQLPSVGNVQRNMDALMTLGVIESTSCDLPSLVDVLCSIDALALDAFVDTLIQQDSITSIRQTCRGLRNIVDGSVRDVTMKVKPRGPQQSNRVSAPSLARWPRCTSLTHAYGLLLGRPSDLATQRMLPRFALPSEARQRMTCLAVKLKDMRIPPNRVVRPPALRELDLHEIPVLSVDSPNTLSSLDSLPDLERLTLSDIKLLKCLKPLAPYSSLRHLEVTSNDHSRNPSLPDPKVFLPLARLDGLRELVFNNCTFAVLLTGQRDGERLGDLQTLLGNLPPNLQLLRLERCLYHELCMDVTSLKIHFSAGRATALDLAQTCSNCPSLLHLLLVVEQGLSSSLPWDTEQRQGQRWGRLRIDTLEVDYNTPLPEELSGRLRGLLRLFQVGVRSLLLKQDPPGPDGQRSGSSLAAACQAVDLLGEPHDGVALEVPVNSFAEEKMRVEVARPCGLTARTLANQEQLAPAPEAQQPRQPQPLPSTAELMRAAVARMAAGPAALMFSRRQPAVSQGSQPLPSRAWLMRTGGARTASGAAAARVSQAAMDRAEEGNSTPPQRTRWPSPPATASSHLLLLQGPLAALLGKSSGLLGEFLLQVARQARMGDVEPHVSSCCALPGNDTIVVQCCGAQAPELARDVSALLQETGMSASLQVVAVDSRYSWLAGPSALSAFGQAFQQVVQDAWDASVAGTEDSGRLEIRTAEWLLRIRDDILARPPVMWP</sequence>
<evidence type="ECO:0000313" key="4">
    <source>
        <dbReference type="Proteomes" id="UP001054857"/>
    </source>
</evidence>
<protein>
    <submittedName>
        <fullName evidence="3">Uncharacterized protein</fullName>
    </submittedName>
</protein>
<dbReference type="GO" id="GO:0005930">
    <property type="term" value="C:axoneme"/>
    <property type="evidence" value="ECO:0007669"/>
    <property type="project" value="UniProtKB-SubCell"/>
</dbReference>
<evidence type="ECO:0000313" key="3">
    <source>
        <dbReference type="EMBL" id="GFR41245.1"/>
    </source>
</evidence>